<feature type="domain" description="Histidine kinase/HSP90-like ATPase" evidence="2">
    <location>
        <begin position="26"/>
        <end position="128"/>
    </location>
</feature>
<organism evidence="3 4">
    <name type="scientific">Actinomadura rugatobispora</name>
    <dbReference type="NCBI Taxonomy" id="1994"/>
    <lineage>
        <taxon>Bacteria</taxon>
        <taxon>Bacillati</taxon>
        <taxon>Actinomycetota</taxon>
        <taxon>Actinomycetes</taxon>
        <taxon>Streptosporangiales</taxon>
        <taxon>Thermomonosporaceae</taxon>
        <taxon>Actinomadura</taxon>
    </lineage>
</organism>
<sequence>MTIMYQEQGTPPSGLYVEREVLAAPSSNGVLRDLANAHLDKWGLNGLADDALLVISELVSNAIAAAPGTPIGFRMMRWPTMLVIEVRDSSTGRVVCREADALDESGRGMWIVDQIARHWGQRPEGDGTKTVYALLDLP</sequence>
<evidence type="ECO:0000256" key="1">
    <source>
        <dbReference type="ARBA" id="ARBA00022527"/>
    </source>
</evidence>
<keyword evidence="3" id="KW-0067">ATP-binding</keyword>
<evidence type="ECO:0000313" key="3">
    <source>
        <dbReference type="EMBL" id="MFC5746937.1"/>
    </source>
</evidence>
<name>A0ABW0ZX04_9ACTN</name>
<gene>
    <name evidence="3" type="ORF">ACFPZN_15020</name>
</gene>
<dbReference type="InterPro" id="IPR003594">
    <property type="entry name" value="HATPase_dom"/>
</dbReference>
<dbReference type="PANTHER" id="PTHR35526">
    <property type="entry name" value="ANTI-SIGMA-F FACTOR RSBW-RELATED"/>
    <property type="match status" value="1"/>
</dbReference>
<dbReference type="Proteomes" id="UP001596074">
    <property type="component" value="Unassembled WGS sequence"/>
</dbReference>
<comment type="caution">
    <text evidence="3">The sequence shown here is derived from an EMBL/GenBank/DDBJ whole genome shotgun (WGS) entry which is preliminary data.</text>
</comment>
<reference evidence="4" key="1">
    <citation type="journal article" date="2019" name="Int. J. Syst. Evol. Microbiol.">
        <title>The Global Catalogue of Microorganisms (GCM) 10K type strain sequencing project: providing services to taxonomists for standard genome sequencing and annotation.</title>
        <authorList>
            <consortium name="The Broad Institute Genomics Platform"/>
            <consortium name="The Broad Institute Genome Sequencing Center for Infectious Disease"/>
            <person name="Wu L."/>
            <person name="Ma J."/>
        </authorList>
    </citation>
    <scope>NUCLEOTIDE SEQUENCE [LARGE SCALE GENOMIC DNA]</scope>
    <source>
        <strain evidence="4">KCTC 42087</strain>
    </source>
</reference>
<evidence type="ECO:0000259" key="2">
    <source>
        <dbReference type="Pfam" id="PF13581"/>
    </source>
</evidence>
<dbReference type="Gene3D" id="3.30.565.10">
    <property type="entry name" value="Histidine kinase-like ATPase, C-terminal domain"/>
    <property type="match status" value="1"/>
</dbReference>
<protein>
    <submittedName>
        <fullName evidence="3">ATP-binding protein</fullName>
    </submittedName>
</protein>
<dbReference type="CDD" id="cd16936">
    <property type="entry name" value="HATPase_RsbW-like"/>
    <property type="match status" value="1"/>
</dbReference>
<keyword evidence="1" id="KW-0723">Serine/threonine-protein kinase</keyword>
<proteinExistence type="predicted"/>
<keyword evidence="1" id="KW-0808">Transferase</keyword>
<dbReference type="Pfam" id="PF13581">
    <property type="entry name" value="HATPase_c_2"/>
    <property type="match status" value="1"/>
</dbReference>
<dbReference type="PANTHER" id="PTHR35526:SF3">
    <property type="entry name" value="ANTI-SIGMA-F FACTOR RSBW"/>
    <property type="match status" value="1"/>
</dbReference>
<evidence type="ECO:0000313" key="4">
    <source>
        <dbReference type="Proteomes" id="UP001596074"/>
    </source>
</evidence>
<dbReference type="InterPro" id="IPR050267">
    <property type="entry name" value="Anti-sigma-factor_SerPK"/>
</dbReference>
<dbReference type="EMBL" id="JBHSON010000018">
    <property type="protein sequence ID" value="MFC5746937.1"/>
    <property type="molecule type" value="Genomic_DNA"/>
</dbReference>
<keyword evidence="3" id="KW-0547">Nucleotide-binding</keyword>
<keyword evidence="4" id="KW-1185">Reference proteome</keyword>
<dbReference type="SUPFAM" id="SSF55874">
    <property type="entry name" value="ATPase domain of HSP90 chaperone/DNA topoisomerase II/histidine kinase"/>
    <property type="match status" value="1"/>
</dbReference>
<keyword evidence="1" id="KW-0418">Kinase</keyword>
<dbReference type="RefSeq" id="WP_378282558.1">
    <property type="nucleotide sequence ID" value="NZ_JBHSON010000018.1"/>
</dbReference>
<dbReference type="InterPro" id="IPR036890">
    <property type="entry name" value="HATPase_C_sf"/>
</dbReference>
<dbReference type="GO" id="GO:0005524">
    <property type="term" value="F:ATP binding"/>
    <property type="evidence" value="ECO:0007669"/>
    <property type="project" value="UniProtKB-KW"/>
</dbReference>
<accession>A0ABW0ZX04</accession>